<evidence type="ECO:0000256" key="4">
    <source>
        <dbReference type="ARBA" id="ARBA00023203"/>
    </source>
</evidence>
<dbReference type="Pfam" id="PF01267">
    <property type="entry name" value="F-actin_cap_A"/>
    <property type="match status" value="1"/>
</dbReference>
<proteinExistence type="inferred from homology"/>
<dbReference type="OrthoDB" id="340550at2759"/>
<dbReference type="STRING" id="74557.A0A1V9Y424"/>
<keyword evidence="3 5" id="KW-0117">Actin capping</keyword>
<dbReference type="InterPro" id="IPR042489">
    <property type="entry name" value="CapZ_alpha_1"/>
</dbReference>
<name>A0A1V9Y424_9STRA</name>
<evidence type="ECO:0000256" key="5">
    <source>
        <dbReference type="RuleBase" id="RU365077"/>
    </source>
</evidence>
<keyword evidence="4 5" id="KW-0009">Actin-binding</keyword>
<dbReference type="InterPro" id="IPR042276">
    <property type="entry name" value="CapZ_alpha/beta_2"/>
</dbReference>
<evidence type="ECO:0000256" key="3">
    <source>
        <dbReference type="ARBA" id="ARBA00022467"/>
    </source>
</evidence>
<dbReference type="PANTHER" id="PTHR10653">
    <property type="entry name" value="F-ACTIN-CAPPING PROTEIN SUBUNIT ALPHA"/>
    <property type="match status" value="1"/>
</dbReference>
<keyword evidence="7" id="KW-1185">Reference proteome</keyword>
<reference evidence="6 7" key="1">
    <citation type="journal article" date="2014" name="Genome Biol. Evol.">
        <title>The secreted proteins of Achlya hypogyna and Thraustotheca clavata identify the ancestral oomycete secretome and reveal gene acquisitions by horizontal gene transfer.</title>
        <authorList>
            <person name="Misner I."/>
            <person name="Blouin N."/>
            <person name="Leonard G."/>
            <person name="Richards T.A."/>
            <person name="Lane C.E."/>
        </authorList>
    </citation>
    <scope>NUCLEOTIDE SEQUENCE [LARGE SCALE GENOMIC DNA]</scope>
    <source>
        <strain evidence="6 7">ATCC 34112</strain>
    </source>
</reference>
<dbReference type="GO" id="GO:0051016">
    <property type="term" value="P:barbed-end actin filament capping"/>
    <property type="evidence" value="ECO:0007669"/>
    <property type="project" value="UniProtKB-UniRule"/>
</dbReference>
<dbReference type="Gene3D" id="3.90.1150.210">
    <property type="entry name" value="F-actin capping protein, beta subunit"/>
    <property type="match status" value="1"/>
</dbReference>
<comment type="function">
    <text evidence="5">F-actin-capping proteins bind in a Ca(2+)-independent manner to the fast growing ends of actin filaments (barbed end) thereby blocking the exchange of subunits at these ends. Unlike other capping proteins (such as gelsolin and severin), these proteins do not sever actin filaments.</text>
</comment>
<gene>
    <name evidence="6" type="ORF">THRCLA_12050</name>
</gene>
<dbReference type="InterPro" id="IPR017865">
    <property type="entry name" value="F-actin_cap_asu_CS"/>
</dbReference>
<protein>
    <recommendedName>
        <fullName evidence="2 5">F-actin-capping protein subunit alpha</fullName>
    </recommendedName>
</protein>
<evidence type="ECO:0000256" key="2">
    <source>
        <dbReference type="ARBA" id="ARBA00014038"/>
    </source>
</evidence>
<dbReference type="GO" id="GO:0008290">
    <property type="term" value="C:F-actin capping protein complex"/>
    <property type="evidence" value="ECO:0007669"/>
    <property type="project" value="UniProtKB-UniRule"/>
</dbReference>
<evidence type="ECO:0000313" key="7">
    <source>
        <dbReference type="Proteomes" id="UP000243217"/>
    </source>
</evidence>
<feature type="non-terminal residue" evidence="6">
    <location>
        <position position="1"/>
    </location>
</feature>
<comment type="similarity">
    <text evidence="1 5">Belongs to the F-actin-capping protein alpha subunit family.</text>
</comment>
<dbReference type="FunFam" id="3.90.1150.210:FF:000003">
    <property type="entry name" value="F-actin-capping protein subunit alpha"/>
    <property type="match status" value="1"/>
</dbReference>
<dbReference type="GO" id="GO:0030863">
    <property type="term" value="C:cortical cytoskeleton"/>
    <property type="evidence" value="ECO:0007669"/>
    <property type="project" value="TreeGrafter"/>
</dbReference>
<dbReference type="Gene3D" id="3.30.1140.60">
    <property type="entry name" value="F-actin capping protein, alpha subunit"/>
    <property type="match status" value="1"/>
</dbReference>
<dbReference type="EMBL" id="JNBS01005265">
    <property type="protein sequence ID" value="OQR80466.1"/>
    <property type="molecule type" value="Genomic_DNA"/>
</dbReference>
<comment type="caution">
    <text evidence="6">The sequence shown here is derived from an EMBL/GenBank/DDBJ whole genome shotgun (WGS) entry which is preliminary data.</text>
</comment>
<dbReference type="GO" id="GO:0030036">
    <property type="term" value="P:actin cytoskeleton organization"/>
    <property type="evidence" value="ECO:0007669"/>
    <property type="project" value="TreeGrafter"/>
</dbReference>
<dbReference type="AlphaFoldDB" id="A0A1V9Y424"/>
<dbReference type="PRINTS" id="PR00191">
    <property type="entry name" value="FACTINCAPA"/>
</dbReference>
<dbReference type="InterPro" id="IPR002189">
    <property type="entry name" value="CapZ_alpha"/>
</dbReference>
<dbReference type="Proteomes" id="UP000243217">
    <property type="component" value="Unassembled WGS sequence"/>
</dbReference>
<organism evidence="6 7">
    <name type="scientific">Thraustotheca clavata</name>
    <dbReference type="NCBI Taxonomy" id="74557"/>
    <lineage>
        <taxon>Eukaryota</taxon>
        <taxon>Sar</taxon>
        <taxon>Stramenopiles</taxon>
        <taxon>Oomycota</taxon>
        <taxon>Saprolegniomycetes</taxon>
        <taxon>Saprolegniales</taxon>
        <taxon>Achlyaceae</taxon>
        <taxon>Thraustotheca</taxon>
    </lineage>
</organism>
<dbReference type="InterPro" id="IPR037282">
    <property type="entry name" value="CapZ_alpha/beta"/>
</dbReference>
<sequence>LQSSPPGELRDVAKDVSKLLPAGLLSDATLNHVMHEYNREHRVSAMTPDGTHRIAISKETEVDSTHYLDTKSKKIFGFDHINHQLNPNEVQDCPDKFSLPDEPYRLVLQNALDDYSLAQYANQGVVAVVSTGESEIAIVISTERINLRNYWSGRWTSKWKLQLEGQAATLSGSIDVHVHYYEDGNLQLQSRKDVEQTITYHDPSSLASAVVQAISDEEHVI</sequence>
<feature type="non-terminal residue" evidence="6">
    <location>
        <position position="221"/>
    </location>
</feature>
<comment type="subunit">
    <text evidence="5">Heterodimer of an alpha and a beta subunit.</text>
</comment>
<accession>A0A1V9Y424</accession>
<dbReference type="GO" id="GO:0051015">
    <property type="term" value="F:actin filament binding"/>
    <property type="evidence" value="ECO:0007669"/>
    <property type="project" value="TreeGrafter"/>
</dbReference>
<evidence type="ECO:0000313" key="6">
    <source>
        <dbReference type="EMBL" id="OQR80466.1"/>
    </source>
</evidence>
<evidence type="ECO:0000256" key="1">
    <source>
        <dbReference type="ARBA" id="ARBA00010479"/>
    </source>
</evidence>
<dbReference type="PANTHER" id="PTHR10653:SF0">
    <property type="entry name" value="F-ACTIN-CAPPING PROTEIN SUBUNIT ALPHA"/>
    <property type="match status" value="1"/>
</dbReference>
<dbReference type="PROSITE" id="PS00748">
    <property type="entry name" value="F_ACTIN_CAPPING_A_1"/>
    <property type="match status" value="1"/>
</dbReference>
<dbReference type="SUPFAM" id="SSF90096">
    <property type="entry name" value="Subunits of heterodimeric actin filament capping protein Capz"/>
    <property type="match status" value="1"/>
</dbReference>